<accession>A0A3D8Q0U4</accession>
<reference evidence="4" key="1">
    <citation type="submission" date="2017-11" db="EMBL/GenBank/DDBJ databases">
        <authorList>
            <person name="Zhu W."/>
        </authorList>
    </citation>
    <scope>NUCLEOTIDE SEQUENCE [LARGE SCALE GENOMIC DNA]</scope>
    <source>
        <strain evidence="4">CAU 1051</strain>
    </source>
</reference>
<keyword evidence="1" id="KW-0472">Membrane</keyword>
<dbReference type="EMBL" id="PIOD01000001">
    <property type="protein sequence ID" value="RDW22066.1"/>
    <property type="molecule type" value="Genomic_DNA"/>
</dbReference>
<organism evidence="3 4">
    <name type="scientific">Oceanobacillus chungangensis</name>
    <dbReference type="NCBI Taxonomy" id="1229152"/>
    <lineage>
        <taxon>Bacteria</taxon>
        <taxon>Bacillati</taxon>
        <taxon>Bacillota</taxon>
        <taxon>Bacilli</taxon>
        <taxon>Bacillales</taxon>
        <taxon>Bacillaceae</taxon>
        <taxon>Oceanobacillus</taxon>
    </lineage>
</organism>
<proteinExistence type="predicted"/>
<dbReference type="OrthoDB" id="2381181at2"/>
<dbReference type="Gene3D" id="3.10.450.40">
    <property type="match status" value="2"/>
</dbReference>
<dbReference type="Pfam" id="PF17881">
    <property type="entry name" value="TseB"/>
    <property type="match status" value="1"/>
</dbReference>
<feature type="domain" description="Cell wall elongation regulator TseB-like" evidence="2">
    <location>
        <begin position="49"/>
        <end position="93"/>
    </location>
</feature>
<evidence type="ECO:0000259" key="2">
    <source>
        <dbReference type="Pfam" id="PF17881"/>
    </source>
</evidence>
<dbReference type="RefSeq" id="WP_115747898.1">
    <property type="nucleotide sequence ID" value="NZ_PIOD01000001.1"/>
</dbReference>
<protein>
    <recommendedName>
        <fullName evidence="2">Cell wall elongation regulator TseB-like domain-containing protein</fullName>
    </recommendedName>
</protein>
<gene>
    <name evidence="3" type="ORF">CWR45_00835</name>
</gene>
<dbReference type="InterPro" id="IPR041401">
    <property type="entry name" value="TseB-like_dom"/>
</dbReference>
<keyword evidence="1" id="KW-1133">Transmembrane helix</keyword>
<keyword evidence="1" id="KW-0812">Transmembrane</keyword>
<dbReference type="AlphaFoldDB" id="A0A3D8Q0U4"/>
<comment type="caution">
    <text evidence="3">The sequence shown here is derived from an EMBL/GenBank/DDBJ whole genome shotgun (WGS) entry which is preliminary data.</text>
</comment>
<evidence type="ECO:0000313" key="4">
    <source>
        <dbReference type="Proteomes" id="UP000256520"/>
    </source>
</evidence>
<sequence length="177" mass="20579">MNNGYSQSTKRIWLKKGLVTVLVIAFACLIYAIFLYNDLYESKIEGFAETEKQILAQTAIIEVDKIERYNGESPYHVVHGKNEDNEEKIIFYPLIGNEKNLTTINKADIISEQQILNAWQNQCSQCQLVHISPALMEQEPLWEIAYYKDNKSKYVLDYLSMDDASRKEQLQFSKLLK</sequence>
<dbReference type="SUPFAM" id="SSF54403">
    <property type="entry name" value="Cystatin/monellin"/>
    <property type="match status" value="2"/>
</dbReference>
<dbReference type="InterPro" id="IPR046350">
    <property type="entry name" value="Cystatin_sf"/>
</dbReference>
<name>A0A3D8Q0U4_9BACI</name>
<evidence type="ECO:0000313" key="3">
    <source>
        <dbReference type="EMBL" id="RDW22066.1"/>
    </source>
</evidence>
<feature type="transmembrane region" description="Helical" evidence="1">
    <location>
        <begin position="12"/>
        <end position="36"/>
    </location>
</feature>
<evidence type="ECO:0000256" key="1">
    <source>
        <dbReference type="SAM" id="Phobius"/>
    </source>
</evidence>
<keyword evidence="4" id="KW-1185">Reference proteome</keyword>
<dbReference type="Proteomes" id="UP000256520">
    <property type="component" value="Unassembled WGS sequence"/>
</dbReference>